<evidence type="ECO:0000313" key="1">
    <source>
        <dbReference type="EMBL" id="KJF77567.1"/>
    </source>
</evidence>
<dbReference type="Gene3D" id="3.30.590.20">
    <property type="match status" value="2"/>
</dbReference>
<dbReference type="Pfam" id="PF04107">
    <property type="entry name" value="GCS2"/>
    <property type="match status" value="1"/>
</dbReference>
<dbReference type="SUPFAM" id="SSF55931">
    <property type="entry name" value="Glutamine synthetase/guanido kinase"/>
    <property type="match status" value="1"/>
</dbReference>
<dbReference type="EMBL" id="JZSH01000130">
    <property type="protein sequence ID" value="KJF77567.1"/>
    <property type="molecule type" value="Genomic_DNA"/>
</dbReference>
<dbReference type="GO" id="GO:0004357">
    <property type="term" value="F:glutamate-cysteine ligase activity"/>
    <property type="evidence" value="ECO:0007669"/>
    <property type="project" value="InterPro"/>
</dbReference>
<dbReference type="Proteomes" id="UP000032582">
    <property type="component" value="Unassembled WGS sequence"/>
</dbReference>
<dbReference type="GO" id="GO:0042398">
    <property type="term" value="P:modified amino acid biosynthetic process"/>
    <property type="evidence" value="ECO:0007669"/>
    <property type="project" value="InterPro"/>
</dbReference>
<dbReference type="InterPro" id="IPR014746">
    <property type="entry name" value="Gln_synth/guanido_kin_cat_dom"/>
</dbReference>
<comment type="caution">
    <text evidence="1">The sequence shown here is derived from an EMBL/GenBank/DDBJ whole genome shotgun (WGS) entry which is preliminary data.</text>
</comment>
<sequence>MTYAKEYRVGIEFEYWLTQYRNKSAAGIRSFDNITLSELASALNNRPGMDDASLHKGDAGIKAGYWYVEGDERFSPEGQLTGQVIKGIEIRTPPAESVTAALDSLQTIEVQLSERLKACGLGLAISAYHPVSPRYQFNPPLNAWEKVFREEHAAFRHADLVMQTCGPDINISVPEMSDTRVVHAVEKLTFFAPYLVALSLNGPLENGQLWGGLSRRTALRSCHRPACKGFLTNPAVYPHDFIYPARNGGEHGRIEFKAFDAVPDPALLGAFCAWILGLVLDDTIAFNYGVQPDARFNAIAREPFADLTVSTVIETLLNAARRALEQHGLLNEAVRLQLLSERLANRITPADDMITRFLVSGELMHFGGLWPDLNA</sequence>
<gene>
    <name evidence="1" type="ORF">UA45_11910</name>
</gene>
<evidence type="ECO:0008006" key="3">
    <source>
        <dbReference type="Google" id="ProtNLM"/>
    </source>
</evidence>
<organism evidence="1 2">
    <name type="scientific">Morganella morganii</name>
    <name type="common">Proteus morganii</name>
    <dbReference type="NCBI Taxonomy" id="582"/>
    <lineage>
        <taxon>Bacteria</taxon>
        <taxon>Pseudomonadati</taxon>
        <taxon>Pseudomonadota</taxon>
        <taxon>Gammaproteobacteria</taxon>
        <taxon>Enterobacterales</taxon>
        <taxon>Morganellaceae</taxon>
        <taxon>Morganella</taxon>
    </lineage>
</organism>
<accession>A0A0D8L6R7</accession>
<reference evidence="1 2" key="1">
    <citation type="submission" date="2015-02" db="EMBL/GenBank/DDBJ databases">
        <title>Whole genome shotgun sequencing of cultured foodborne pathogen.</title>
        <authorList>
            <person name="Timme R."/>
            <person name="Allard M.W."/>
            <person name="Strain E."/>
            <person name="Evans P.S."/>
            <person name="Brown E."/>
        </authorList>
    </citation>
    <scope>NUCLEOTIDE SEQUENCE [LARGE SCALE GENOMIC DNA]</scope>
    <source>
        <strain evidence="1 2">GCSL-TSO-24</strain>
    </source>
</reference>
<protein>
    <recommendedName>
        <fullName evidence="3">Glutamate--cysteine ligase</fullName>
    </recommendedName>
</protein>
<dbReference type="InterPro" id="IPR006336">
    <property type="entry name" value="GCS2"/>
</dbReference>
<name>A0A0D8L6R7_MORMO</name>
<evidence type="ECO:0000313" key="2">
    <source>
        <dbReference type="Proteomes" id="UP000032582"/>
    </source>
</evidence>
<dbReference type="AlphaFoldDB" id="A0A0D8L6R7"/>
<dbReference type="PATRIC" id="fig|582.24.peg.3745"/>
<proteinExistence type="predicted"/>